<feature type="region of interest" description="Disordered" evidence="1">
    <location>
        <begin position="218"/>
        <end position="251"/>
    </location>
</feature>
<proteinExistence type="predicted"/>
<protein>
    <recommendedName>
        <fullName evidence="3">Transposon protein, putative, CACTA, En/Spm sub-class</fullName>
    </recommendedName>
</protein>
<accession>B9EYC5</accession>
<dbReference type="Proteomes" id="UP000007752">
    <property type="component" value="Chromosome 1"/>
</dbReference>
<feature type="region of interest" description="Disordered" evidence="1">
    <location>
        <begin position="484"/>
        <end position="512"/>
    </location>
</feature>
<organism evidence="2">
    <name type="scientific">Oryza sativa subsp. japonica</name>
    <name type="common">Rice</name>
    <dbReference type="NCBI Taxonomy" id="39947"/>
    <lineage>
        <taxon>Eukaryota</taxon>
        <taxon>Viridiplantae</taxon>
        <taxon>Streptophyta</taxon>
        <taxon>Embryophyta</taxon>
        <taxon>Tracheophyta</taxon>
        <taxon>Spermatophyta</taxon>
        <taxon>Magnoliopsida</taxon>
        <taxon>Liliopsida</taxon>
        <taxon>Poales</taxon>
        <taxon>Poaceae</taxon>
        <taxon>BOP clade</taxon>
        <taxon>Oryzoideae</taxon>
        <taxon>Oryzeae</taxon>
        <taxon>Oryzinae</taxon>
        <taxon>Oryza</taxon>
        <taxon>Oryza sativa</taxon>
    </lineage>
</organism>
<feature type="compositionally biased region" description="Polar residues" evidence="1">
    <location>
        <begin position="495"/>
        <end position="506"/>
    </location>
</feature>
<dbReference type="AlphaFoldDB" id="B9EYC5"/>
<dbReference type="EMBL" id="CM000138">
    <property type="protein sequence ID" value="EEE55088.1"/>
    <property type="molecule type" value="Genomic_DNA"/>
</dbReference>
<reference evidence="2" key="1">
    <citation type="journal article" date="2005" name="PLoS Biol.">
        <title>The genomes of Oryza sativa: a history of duplications.</title>
        <authorList>
            <person name="Yu J."/>
            <person name="Wang J."/>
            <person name="Lin W."/>
            <person name="Li S."/>
            <person name="Li H."/>
            <person name="Zhou J."/>
            <person name="Ni P."/>
            <person name="Dong W."/>
            <person name="Hu S."/>
            <person name="Zeng C."/>
            <person name="Zhang J."/>
            <person name="Zhang Y."/>
            <person name="Li R."/>
            <person name="Xu Z."/>
            <person name="Li S."/>
            <person name="Li X."/>
            <person name="Zheng H."/>
            <person name="Cong L."/>
            <person name="Lin L."/>
            <person name="Yin J."/>
            <person name="Geng J."/>
            <person name="Li G."/>
            <person name="Shi J."/>
            <person name="Liu J."/>
            <person name="Lv H."/>
            <person name="Li J."/>
            <person name="Wang J."/>
            <person name="Deng Y."/>
            <person name="Ran L."/>
            <person name="Shi X."/>
            <person name="Wang X."/>
            <person name="Wu Q."/>
            <person name="Li C."/>
            <person name="Ren X."/>
            <person name="Wang J."/>
            <person name="Wang X."/>
            <person name="Li D."/>
            <person name="Liu D."/>
            <person name="Zhang X."/>
            <person name="Ji Z."/>
            <person name="Zhao W."/>
            <person name="Sun Y."/>
            <person name="Zhang Z."/>
            <person name="Bao J."/>
            <person name="Han Y."/>
            <person name="Dong L."/>
            <person name="Ji J."/>
            <person name="Chen P."/>
            <person name="Wu S."/>
            <person name="Liu J."/>
            <person name="Xiao Y."/>
            <person name="Bu D."/>
            <person name="Tan J."/>
            <person name="Yang L."/>
            <person name="Ye C."/>
            <person name="Zhang J."/>
            <person name="Xu J."/>
            <person name="Zhou Y."/>
            <person name="Yu Y."/>
            <person name="Zhang B."/>
            <person name="Zhuang S."/>
            <person name="Wei H."/>
            <person name="Liu B."/>
            <person name="Lei M."/>
            <person name="Yu H."/>
            <person name="Li Y."/>
            <person name="Xu H."/>
            <person name="Wei S."/>
            <person name="He X."/>
            <person name="Fang L."/>
            <person name="Zhang Z."/>
            <person name="Zhang Y."/>
            <person name="Huang X."/>
            <person name="Su Z."/>
            <person name="Tong W."/>
            <person name="Li J."/>
            <person name="Tong Z."/>
            <person name="Li S."/>
            <person name="Ye J."/>
            <person name="Wang L."/>
            <person name="Fang L."/>
            <person name="Lei T."/>
            <person name="Chen C."/>
            <person name="Chen H."/>
            <person name="Xu Z."/>
            <person name="Li H."/>
            <person name="Huang H."/>
            <person name="Zhang F."/>
            <person name="Xu H."/>
            <person name="Li N."/>
            <person name="Zhao C."/>
            <person name="Li S."/>
            <person name="Dong L."/>
            <person name="Huang Y."/>
            <person name="Li L."/>
            <person name="Xi Y."/>
            <person name="Qi Q."/>
            <person name="Li W."/>
            <person name="Zhang B."/>
            <person name="Hu W."/>
            <person name="Zhang Y."/>
            <person name="Tian X."/>
            <person name="Jiao Y."/>
            <person name="Liang X."/>
            <person name="Jin J."/>
            <person name="Gao L."/>
            <person name="Zheng W."/>
            <person name="Hao B."/>
            <person name="Liu S."/>
            <person name="Wang W."/>
            <person name="Yuan L."/>
            <person name="Cao M."/>
            <person name="McDermott J."/>
            <person name="Samudrala R."/>
            <person name="Wang J."/>
            <person name="Wong G.K."/>
            <person name="Yang H."/>
        </authorList>
    </citation>
    <scope>NUCLEOTIDE SEQUENCE [LARGE SCALE GENOMIC DNA]</scope>
</reference>
<feature type="compositionally biased region" description="Basic residues" evidence="1">
    <location>
        <begin position="485"/>
        <end position="494"/>
    </location>
</feature>
<reference evidence="2" key="2">
    <citation type="submission" date="2008-12" db="EMBL/GenBank/DDBJ databases">
        <title>Improved gene annotation of the rice (Oryza sativa) genomes.</title>
        <authorList>
            <person name="Wang J."/>
            <person name="Li R."/>
            <person name="Fan W."/>
            <person name="Huang Q."/>
            <person name="Zhang J."/>
            <person name="Zhou Y."/>
            <person name="Hu Y."/>
            <person name="Zi S."/>
            <person name="Li J."/>
            <person name="Ni P."/>
            <person name="Zheng H."/>
            <person name="Zhang Y."/>
            <person name="Zhao M."/>
            <person name="Hao Q."/>
            <person name="McDermott J."/>
            <person name="Samudrala R."/>
            <person name="Kristiansen K."/>
            <person name="Wong G.K.-S."/>
        </authorList>
    </citation>
    <scope>NUCLEOTIDE SEQUENCE</scope>
</reference>
<gene>
    <name evidence="2" type="ORF">OsJ_02830</name>
</gene>
<name>B9EYC5_ORYSJ</name>
<dbReference type="PANTHER" id="PTHR48258">
    <property type="entry name" value="DUF4218 DOMAIN-CONTAINING PROTEIN-RELATED"/>
    <property type="match status" value="1"/>
</dbReference>
<dbReference type="PANTHER" id="PTHR48258:SF6">
    <property type="entry name" value="LEUCINE-RICH REPEAT DOMAIN, L DOMAIN-CONTAINING PROTEIN"/>
    <property type="match status" value="1"/>
</dbReference>
<evidence type="ECO:0008006" key="3">
    <source>
        <dbReference type="Google" id="ProtNLM"/>
    </source>
</evidence>
<dbReference type="Pfam" id="PF03004">
    <property type="entry name" value="Transposase_24"/>
    <property type="match status" value="1"/>
</dbReference>
<sequence length="527" mass="60199">MSQQHFSEHEDVLEAQGVGNIANRLQQEFATWLRQRVIDLRKDGSSQVSDCLYALAIGPHKKLHKYSGCIIGGVRFLTKEREEGRKTQNSGVCVEGPHKGKIITYYGTLTDIYVLDYPNDRQVALFMCDWYNLERNKPVIIDNDFGNWQVVQKVNHRHLFDPEVWSAGSESALDIGANEDIAFQEEEGGDIVLDDTFEANTLSRDDVILEILHMAPGQKVRPPRNSQPSNCPQTQHVSTSNSKKVRGKNKSKGLERLIKKAGHPLNLNISVERRPIGENHELLSREIGIVTRYHAPIKRIGWNNFSEADKEPLYELLKMKFNLDLSEPHVKGCLELLFSSSYKTFHHRCYTHYLKSGGGDSARNSPYEPLRDRPGYWTWLCDHFETEEFQKKSVIGKANRMKLAYVHKKGTKPFVALQHELSCDQISLYKECYCSDKGWASRDARQNYETMLQMQHENEQEGAIQLTEQQICEKVLGKAYGYIRGRGHGPKPNRRASSTSANTYQQMEEELASTEQTVAVQQNQLAV</sequence>
<dbReference type="InterPro" id="IPR004252">
    <property type="entry name" value="Probable_transposase_24"/>
</dbReference>
<feature type="compositionally biased region" description="Polar residues" evidence="1">
    <location>
        <begin position="224"/>
        <end position="242"/>
    </location>
</feature>
<evidence type="ECO:0000256" key="1">
    <source>
        <dbReference type="SAM" id="MobiDB-lite"/>
    </source>
</evidence>
<evidence type="ECO:0000313" key="2">
    <source>
        <dbReference type="EMBL" id="EEE55088.1"/>
    </source>
</evidence>